<organism evidence="2 3">
    <name type="scientific">Mytilus edulis</name>
    <name type="common">Blue mussel</name>
    <dbReference type="NCBI Taxonomy" id="6550"/>
    <lineage>
        <taxon>Eukaryota</taxon>
        <taxon>Metazoa</taxon>
        <taxon>Spiralia</taxon>
        <taxon>Lophotrochozoa</taxon>
        <taxon>Mollusca</taxon>
        <taxon>Bivalvia</taxon>
        <taxon>Autobranchia</taxon>
        <taxon>Pteriomorphia</taxon>
        <taxon>Mytilida</taxon>
        <taxon>Mytiloidea</taxon>
        <taxon>Mytilidae</taxon>
        <taxon>Mytilinae</taxon>
        <taxon>Mytilus</taxon>
    </lineage>
</organism>
<reference evidence="2" key="1">
    <citation type="submission" date="2021-03" db="EMBL/GenBank/DDBJ databases">
        <authorList>
            <person name="Bekaert M."/>
        </authorList>
    </citation>
    <scope>NUCLEOTIDE SEQUENCE</scope>
</reference>
<dbReference type="OrthoDB" id="2157241at2759"/>
<evidence type="ECO:0000313" key="2">
    <source>
        <dbReference type="EMBL" id="CAG2205253.1"/>
    </source>
</evidence>
<comment type="caution">
    <text evidence="2">The sequence shown here is derived from an EMBL/GenBank/DDBJ whole genome shotgun (WGS) entry which is preliminary data.</text>
</comment>
<accession>A0A8S3RES6</accession>
<evidence type="ECO:0000256" key="1">
    <source>
        <dbReference type="SAM" id="MobiDB-lite"/>
    </source>
</evidence>
<dbReference type="AlphaFoldDB" id="A0A8S3RES6"/>
<evidence type="ECO:0000313" key="3">
    <source>
        <dbReference type="Proteomes" id="UP000683360"/>
    </source>
</evidence>
<feature type="region of interest" description="Disordered" evidence="1">
    <location>
        <begin position="339"/>
        <end position="360"/>
    </location>
</feature>
<keyword evidence="3" id="KW-1185">Reference proteome</keyword>
<name>A0A8S3RES6_MYTED</name>
<dbReference type="EMBL" id="CAJPWZ010001019">
    <property type="protein sequence ID" value="CAG2205253.1"/>
    <property type="molecule type" value="Genomic_DNA"/>
</dbReference>
<proteinExistence type="predicted"/>
<protein>
    <submittedName>
        <fullName evidence="2">Uncharacterized protein</fullName>
    </submittedName>
</protein>
<sequence>MNIEGLELKPSQITIEDEDMYPKESNFISHQNTGIKWRKDMKSLMAKNSKEQRIYVGDRVRNGVNGESGKVDEFFLKDEDQSSDSQSIFASVQCDNSSTIAVNTSGLVLLNEPNVYEGNDHGRVTNLIQLSTEKNMDLYNVPVNVFVDDTSANSEGKVMYDSYLKKEVIVTSQLGIGLMDNAMAAEFCEPRTKEKTEEILKEVDQYPSHSTNHGIKRKKKADELNKAELWDPHRDLPPDLLHCRYLDIAILHAQLLHRFTEEAGESWCGIVKNCQYITNHHNPNRDTAYKLTHVEEIGHIMDNGTWKVNGKRVNPARQTVEEICHSRIQSFVFGNQTENNDGHSSVKRSHDGLIKKSRGRTKTGEKLRKGDVIYYFNNDQVKFGEIMNISTTLIDISRMVKLDDEDRVFNCYKLRKSSDELSLAIDDVQGIVYVVHDCGSCGCCVIMTRNDGKISRVFKHNFDHPVF</sequence>
<gene>
    <name evidence="2" type="ORF">MEDL_19658</name>
</gene>
<dbReference type="Proteomes" id="UP000683360">
    <property type="component" value="Unassembled WGS sequence"/>
</dbReference>